<dbReference type="STRING" id="416016.SAMN05443547_1820"/>
<proteinExistence type="predicted"/>
<name>A0A1M7ZX42_9FLAO</name>
<evidence type="ECO:0000313" key="2">
    <source>
        <dbReference type="Proteomes" id="UP000184611"/>
    </source>
</evidence>
<gene>
    <name evidence="1" type="ORF">SAMN05443547_1820</name>
</gene>
<protein>
    <submittedName>
        <fullName evidence="1">Uncharacterized protein</fullName>
    </submittedName>
</protein>
<dbReference type="AlphaFoldDB" id="A0A1M7ZX42"/>
<dbReference type="RefSeq" id="WP_073583620.1">
    <property type="nucleotide sequence ID" value="NZ_CBCSEA010000008.1"/>
</dbReference>
<accession>A0A1M7ZX42</accession>
<reference evidence="2" key="1">
    <citation type="submission" date="2016-12" db="EMBL/GenBank/DDBJ databases">
        <authorList>
            <person name="Varghese N."/>
            <person name="Submissions S."/>
        </authorList>
    </citation>
    <scope>NUCLEOTIDE SEQUENCE [LARGE SCALE GENOMIC DNA]</scope>
    <source>
        <strain evidence="2">DSM 18830</strain>
    </source>
</reference>
<organism evidence="1 2">
    <name type="scientific">Flavobacterium cucumis</name>
    <dbReference type="NCBI Taxonomy" id="416016"/>
    <lineage>
        <taxon>Bacteria</taxon>
        <taxon>Pseudomonadati</taxon>
        <taxon>Bacteroidota</taxon>
        <taxon>Flavobacteriia</taxon>
        <taxon>Flavobacteriales</taxon>
        <taxon>Flavobacteriaceae</taxon>
        <taxon>Flavobacterium</taxon>
    </lineage>
</organism>
<evidence type="ECO:0000313" key="1">
    <source>
        <dbReference type="EMBL" id="SHO73459.1"/>
    </source>
</evidence>
<dbReference type="Proteomes" id="UP000184611">
    <property type="component" value="Unassembled WGS sequence"/>
</dbReference>
<dbReference type="EMBL" id="FRYK01000003">
    <property type="protein sequence ID" value="SHO73459.1"/>
    <property type="molecule type" value="Genomic_DNA"/>
</dbReference>
<dbReference type="OrthoDB" id="839726at2"/>
<sequence>MKLLVNIFLFVFITFLSTPTLIGMIDEKADTSCFYTMCEEEENHAPFNEVKSITPTNDSVFNFSFGRLTKLNVLVDFNLKCFDNLAHQIFSPPPNFV</sequence>
<keyword evidence="2" id="KW-1185">Reference proteome</keyword>